<evidence type="ECO:0000313" key="2">
    <source>
        <dbReference type="Proteomes" id="UP000198771"/>
    </source>
</evidence>
<gene>
    <name evidence="1" type="ORF">SAMN05660653_00203</name>
</gene>
<dbReference type="Proteomes" id="UP000198771">
    <property type="component" value="Unassembled WGS sequence"/>
</dbReference>
<dbReference type="EMBL" id="FMXO01000001">
    <property type="protein sequence ID" value="SDB04300.1"/>
    <property type="molecule type" value="Genomic_DNA"/>
</dbReference>
<dbReference type="PROSITE" id="PS51257">
    <property type="entry name" value="PROKAR_LIPOPROTEIN"/>
    <property type="match status" value="1"/>
</dbReference>
<dbReference type="RefSeq" id="WP_092116314.1">
    <property type="nucleotide sequence ID" value="NZ_FMXO01000001.1"/>
</dbReference>
<keyword evidence="2" id="KW-1185">Reference proteome</keyword>
<dbReference type="OrthoDB" id="5422390at2"/>
<dbReference type="AlphaFoldDB" id="A0A1G6A7N1"/>
<proteinExistence type="predicted"/>
<sequence length="227" mass="25802">MQSRSARLPLILFPLLGLLMLAGCGYVERVDYWEPRIGPQEIATDAPVFRNAPVISLYPTNSPPAPLSAIFYPPRVTQPVDNPLVLGHALGRIFWQTWNQTLVFPTLVYEEETQWPGLPRALDRARALDVDLIIRAEIPYFLSGGSRGTTGISLYTEIFEVEGGQRVWIMEHSGRMEPQPRRDFIIAHHTRRLPVEPIYSIMTLLACDLAMHVGQWNNGWERVQACR</sequence>
<dbReference type="STRING" id="617002.SAMN05660653_00203"/>
<name>A0A1G6A7N1_9BACT</name>
<evidence type="ECO:0000313" key="1">
    <source>
        <dbReference type="EMBL" id="SDB04300.1"/>
    </source>
</evidence>
<accession>A0A1G6A7N1</accession>
<reference evidence="1 2" key="1">
    <citation type="submission" date="2016-10" db="EMBL/GenBank/DDBJ databases">
        <authorList>
            <person name="de Groot N.N."/>
        </authorList>
    </citation>
    <scope>NUCLEOTIDE SEQUENCE [LARGE SCALE GENOMIC DNA]</scope>
    <source>
        <strain evidence="1 2">ASO4-2</strain>
    </source>
</reference>
<organism evidence="1 2">
    <name type="scientific">Desulfonatronum thiosulfatophilum</name>
    <dbReference type="NCBI Taxonomy" id="617002"/>
    <lineage>
        <taxon>Bacteria</taxon>
        <taxon>Pseudomonadati</taxon>
        <taxon>Thermodesulfobacteriota</taxon>
        <taxon>Desulfovibrionia</taxon>
        <taxon>Desulfovibrionales</taxon>
        <taxon>Desulfonatronaceae</taxon>
        <taxon>Desulfonatronum</taxon>
    </lineage>
</organism>
<protein>
    <submittedName>
        <fullName evidence="1">Uncharacterized protein</fullName>
    </submittedName>
</protein>